<dbReference type="Proteomes" id="UP001259420">
    <property type="component" value="Unassembled WGS sequence"/>
</dbReference>
<evidence type="ECO:0000313" key="1">
    <source>
        <dbReference type="EMBL" id="MDR6609077.1"/>
    </source>
</evidence>
<protein>
    <submittedName>
        <fullName evidence="1">Uncharacterized protein</fullName>
    </submittedName>
</protein>
<dbReference type="EMBL" id="JAVDSD010000009">
    <property type="protein sequence ID" value="MDR6609077.1"/>
    <property type="molecule type" value="Genomic_DNA"/>
</dbReference>
<accession>A0ACC6JS36</accession>
<evidence type="ECO:0000313" key="2">
    <source>
        <dbReference type="Proteomes" id="UP001259420"/>
    </source>
</evidence>
<sequence>MRKIIHPRIISQSPHTKAPVLTVLDNGHVLVLSDAATDADGAPNFKDIDEKHGQLDTSLRRSRGWKVDGEFVNALTIPYFVLPGNWKKVTGISCGLGDIAKLSFNGNFAYTIYADVGDEESIGEASVRAIEALGGNPWLNHKVVHGIDYGVTYEIIPGSAKLEITRTFDEIQQYGRALFP</sequence>
<name>A0ACC6JS36_9PSED</name>
<keyword evidence="2" id="KW-1185">Reference proteome</keyword>
<gene>
    <name evidence="1" type="ORF">J2X87_004174</name>
</gene>
<comment type="caution">
    <text evidence="1">The sequence shown here is derived from an EMBL/GenBank/DDBJ whole genome shotgun (WGS) entry which is preliminary data.</text>
</comment>
<proteinExistence type="predicted"/>
<reference evidence="1" key="1">
    <citation type="submission" date="2023-07" db="EMBL/GenBank/DDBJ databases">
        <title>Sorghum-associated microbial communities from plants grown in Nebraska, USA.</title>
        <authorList>
            <person name="Schachtman D."/>
        </authorList>
    </citation>
    <scope>NUCLEOTIDE SEQUENCE</scope>
    <source>
        <strain evidence="1">BE46</strain>
    </source>
</reference>
<organism evidence="1 2">
    <name type="scientific">Pseudomonas synxantha</name>
    <dbReference type="NCBI Taxonomy" id="47883"/>
    <lineage>
        <taxon>Bacteria</taxon>
        <taxon>Pseudomonadati</taxon>
        <taxon>Pseudomonadota</taxon>
        <taxon>Gammaproteobacteria</taxon>
        <taxon>Pseudomonadales</taxon>
        <taxon>Pseudomonadaceae</taxon>
        <taxon>Pseudomonas</taxon>
    </lineage>
</organism>